<dbReference type="Proteomes" id="UP000005239">
    <property type="component" value="Unassembled WGS sequence"/>
</dbReference>
<accession>A0A2A6CMY6</accession>
<sequence>MSNKVGNKTNRNEESYDFVPRINENIGETSEKIDVRLSELSRVNEYSCSDTVLGLALNSLLLYAIWRFSGAKLGTYKHLLIIFTLADVFLVILHVLLSPVLLPTLRQSGLVEQPEKNMRPSENHSIVHSSTICYPSIYPSRNTFSLSILVRAKTTSCSSFLEQDLPICIDCVHIGSSYCMVTVLFRKPVIHLALSYRYCLCLYGSTGQDESAGRRAVVVDFEKNYGKRIVNAWIVFDYWVSLELSNVRFLTKKNNGSSKNMDGCDMATLLYERDDTIDTALLVTYLVMNFMMTTSLILATSLAVLTFHHIKREQKISAQAIQLQRKLLIALCAQASVPAIFVYIPYIFTINIPFWRIPITIVHDASIPLTTCFPVLDAAVMILLMSDYRRGLMGLIMKQQKGEESVVEVSVTVVQKISAVGH</sequence>
<proteinExistence type="predicted"/>
<protein>
    <submittedName>
        <fullName evidence="1">G protein-coupled receptor</fullName>
    </submittedName>
</protein>
<dbReference type="InterPro" id="IPR019428">
    <property type="entry name" value="7TM_GPCR_serpentine_rcpt_Str"/>
</dbReference>
<accession>A0A8R1YAG0</accession>
<dbReference type="PANTHER" id="PTHR45907:SF16">
    <property type="entry name" value="SERPENTINE RECEPTOR, CLASS J"/>
    <property type="match status" value="1"/>
</dbReference>
<reference evidence="2" key="1">
    <citation type="journal article" date="2008" name="Nat. Genet.">
        <title>The Pristionchus pacificus genome provides a unique perspective on nematode lifestyle and parasitism.</title>
        <authorList>
            <person name="Dieterich C."/>
            <person name="Clifton S.W."/>
            <person name="Schuster L.N."/>
            <person name="Chinwalla A."/>
            <person name="Delehaunty K."/>
            <person name="Dinkelacker I."/>
            <person name="Fulton L."/>
            <person name="Fulton R."/>
            <person name="Godfrey J."/>
            <person name="Minx P."/>
            <person name="Mitreva M."/>
            <person name="Roeseler W."/>
            <person name="Tian H."/>
            <person name="Witte H."/>
            <person name="Yang S.P."/>
            <person name="Wilson R.K."/>
            <person name="Sommer R.J."/>
        </authorList>
    </citation>
    <scope>NUCLEOTIDE SEQUENCE [LARGE SCALE GENOMIC DNA]</scope>
    <source>
        <strain evidence="2">PS312</strain>
    </source>
</reference>
<dbReference type="SUPFAM" id="SSF81321">
    <property type="entry name" value="Family A G protein-coupled receptor-like"/>
    <property type="match status" value="1"/>
</dbReference>
<name>A0A2A6CMY6_PRIPA</name>
<evidence type="ECO:0000313" key="2">
    <source>
        <dbReference type="Proteomes" id="UP000005239"/>
    </source>
</evidence>
<organism evidence="1 2">
    <name type="scientific">Pristionchus pacificus</name>
    <name type="common">Parasitic nematode worm</name>
    <dbReference type="NCBI Taxonomy" id="54126"/>
    <lineage>
        <taxon>Eukaryota</taxon>
        <taxon>Metazoa</taxon>
        <taxon>Ecdysozoa</taxon>
        <taxon>Nematoda</taxon>
        <taxon>Chromadorea</taxon>
        <taxon>Rhabditida</taxon>
        <taxon>Rhabditina</taxon>
        <taxon>Diplogasteromorpha</taxon>
        <taxon>Diplogasteroidea</taxon>
        <taxon>Neodiplogasteridae</taxon>
        <taxon>Pristionchus</taxon>
    </lineage>
</organism>
<dbReference type="EnsemblMetazoa" id="PPA10456.1">
    <property type="protein sequence ID" value="PPA10456.1"/>
    <property type="gene ID" value="WBGene00100010"/>
</dbReference>
<dbReference type="InterPro" id="IPR019423">
    <property type="entry name" value="7TM_GPCR_serpentine_rcpt_Srj"/>
</dbReference>
<dbReference type="Pfam" id="PF10326">
    <property type="entry name" value="7TM_GPCR_Str"/>
    <property type="match status" value="2"/>
</dbReference>
<keyword evidence="2" id="KW-1185">Reference proteome</keyword>
<gene>
    <name evidence="1" type="primary">WBGene00100010</name>
</gene>
<reference evidence="1" key="2">
    <citation type="submission" date="2022-06" db="UniProtKB">
        <authorList>
            <consortium name="EnsemblMetazoa"/>
        </authorList>
    </citation>
    <scope>IDENTIFICATION</scope>
    <source>
        <strain evidence="1">PS312</strain>
    </source>
</reference>
<dbReference type="PANTHER" id="PTHR45907">
    <property type="entry name" value="SERPENTINE RECEPTOR, CLASS J"/>
    <property type="match status" value="1"/>
</dbReference>
<dbReference type="AlphaFoldDB" id="A0A2A6CMY6"/>
<evidence type="ECO:0000313" key="1">
    <source>
        <dbReference type="EnsemblMetazoa" id="PPA10456.1"/>
    </source>
</evidence>